<dbReference type="InterPro" id="IPR003148">
    <property type="entry name" value="RCK_N"/>
</dbReference>
<keyword evidence="6" id="KW-0630">Potassium</keyword>
<dbReference type="PANTHER" id="PTHR46157">
    <property type="entry name" value="K(+) EFFLUX ANTIPORTER 3, CHLOROPLASTIC"/>
    <property type="match status" value="1"/>
</dbReference>
<feature type="transmembrane region" description="Helical" evidence="11">
    <location>
        <begin position="458"/>
        <end position="477"/>
    </location>
</feature>
<evidence type="ECO:0000256" key="7">
    <source>
        <dbReference type="ARBA" id="ARBA00022989"/>
    </source>
</evidence>
<evidence type="ECO:0000259" key="14">
    <source>
        <dbReference type="Pfam" id="PF02254"/>
    </source>
</evidence>
<dbReference type="Proteomes" id="UP000198406">
    <property type="component" value="Unassembled WGS sequence"/>
</dbReference>
<comment type="caution">
    <text evidence="15">The sequence shown here is derived from an EMBL/GenBank/DDBJ whole genome shotgun (WGS) entry which is preliminary data.</text>
</comment>
<dbReference type="InParanoid" id="A0A1Z5K8H9"/>
<feature type="region of interest" description="Disordered" evidence="10">
    <location>
        <begin position="828"/>
        <end position="862"/>
    </location>
</feature>
<evidence type="ECO:0000256" key="2">
    <source>
        <dbReference type="ARBA" id="ARBA00022448"/>
    </source>
</evidence>
<organism evidence="15 16">
    <name type="scientific">Fistulifera solaris</name>
    <name type="common">Oleaginous diatom</name>
    <dbReference type="NCBI Taxonomy" id="1519565"/>
    <lineage>
        <taxon>Eukaryota</taxon>
        <taxon>Sar</taxon>
        <taxon>Stramenopiles</taxon>
        <taxon>Ochrophyta</taxon>
        <taxon>Bacillariophyta</taxon>
        <taxon>Bacillariophyceae</taxon>
        <taxon>Bacillariophycidae</taxon>
        <taxon>Naviculales</taxon>
        <taxon>Naviculaceae</taxon>
        <taxon>Fistulifera</taxon>
    </lineage>
</organism>
<gene>
    <name evidence="15" type="ORF">FisN_14Hh184</name>
</gene>
<protein>
    <submittedName>
        <fullName evidence="15">Uncharacterized protein</fullName>
    </submittedName>
</protein>
<feature type="domain" description="RCK N-terminal" evidence="14">
    <location>
        <begin position="599"/>
        <end position="704"/>
    </location>
</feature>
<dbReference type="Gene3D" id="1.20.1530.20">
    <property type="match status" value="1"/>
</dbReference>
<dbReference type="FunFam" id="3.40.50.720:FF:000036">
    <property type="entry name" value="Glutathione-regulated potassium-efflux system protein KefB"/>
    <property type="match status" value="1"/>
</dbReference>
<dbReference type="GO" id="GO:0016020">
    <property type="term" value="C:membrane"/>
    <property type="evidence" value="ECO:0007669"/>
    <property type="project" value="InterPro"/>
</dbReference>
<dbReference type="GO" id="GO:0012505">
    <property type="term" value="C:endomembrane system"/>
    <property type="evidence" value="ECO:0007669"/>
    <property type="project" value="UniProtKB-SubCell"/>
</dbReference>
<feature type="transmembrane region" description="Helical" evidence="11">
    <location>
        <begin position="302"/>
        <end position="322"/>
    </location>
</feature>
<evidence type="ECO:0000313" key="16">
    <source>
        <dbReference type="Proteomes" id="UP000198406"/>
    </source>
</evidence>
<evidence type="ECO:0000256" key="10">
    <source>
        <dbReference type="SAM" id="MobiDB-lite"/>
    </source>
</evidence>
<proteinExistence type="predicted"/>
<feature type="transmembrane region" description="Helical" evidence="11">
    <location>
        <begin position="483"/>
        <end position="507"/>
    </location>
</feature>
<dbReference type="InterPro" id="IPR006153">
    <property type="entry name" value="Cation/H_exchanger_TM"/>
</dbReference>
<feature type="transmembrane region" description="Helical" evidence="11">
    <location>
        <begin position="364"/>
        <end position="390"/>
    </location>
</feature>
<evidence type="ECO:0000256" key="9">
    <source>
        <dbReference type="ARBA" id="ARBA00023136"/>
    </source>
</evidence>
<keyword evidence="9 11" id="KW-0472">Membrane</keyword>
<keyword evidence="16" id="KW-1185">Reference proteome</keyword>
<keyword evidence="8" id="KW-0406">Ion transport</keyword>
<dbReference type="OrthoDB" id="4834at2759"/>
<name>A0A1Z5K8H9_FISSO</name>
<keyword evidence="12" id="KW-0732">Signal</keyword>
<sequence length="862" mass="91460">MGRNTLLAALLLAFCAISTEGLSSSARLVPPVTVKSNFFVAKQQQSTLFSKTIDVEARVVDEDETPRRWGLRRSCATFSKFCTKWMGKVLLWQRSKRRSLLVAAALAFSLFTMALPVQDAPPCASSTPIERVVQQQLPTYSTSSSTWHRGGGGPAVVPKKTAVVEDQLVTAGRETKKTLREAAEDLMKYMEGPKSDTLLLLLATALVTPLCKRLGTSPILGFLAAGMLLGPNAAGLISGIHTTETLAELGIVFFLFEMGLELSVERLLSMKKDVFGLGFSQFIVTALVAAGIGGLLGLPANALVVLGGGLALSSSAFVLQLLKDNDQLATRFGKAAFGVLLFQDLAVVPLLVVTPILAGGGRGLAGAVFNAVVKAGLALGSIAAAGRFVVNPLFRTVAQAQSQEAFLGVILLTVLSMSFMTEGLGLSNTLGAFLAGVLLSETKYRYQIEADIAPFRGVLLGLFFVTVGFEIDVGLVLSNLPLVGSLVLAILALKAAVTTALSLAFGLSMSTASQTGLILSQGGEFAFVAFGLARSLGILDPATTKLLLTSVSLTMAATPLMASAGGRIAKVLEEKSDFTHYLGQDRDANEIKESDDFAAVVGYGAVGKVVCDLLDRKFIKYVGLEVDPNKAIQARNKGLPVFYGDIGRQEVAEAFNIGKARCVVVCIADKAQANRVVIALRRWYPDLKIFARAADADHASRLQKTLDVAAMVPILPEDNLLLTLPFAAAVMRNLGVAPEEVNAIVEGKRKEVLRGRGLEADSEEVELLQLGISSAAPDTKTTSPELSEEDRSANLQKVAAERREESKEKSPFVAQVIEDVCPEIVEEPLKEAKAPEAATVTEVQSALSEGNATSDESTAPFQ</sequence>
<evidence type="ECO:0000256" key="6">
    <source>
        <dbReference type="ARBA" id="ARBA00022958"/>
    </source>
</evidence>
<evidence type="ECO:0000256" key="5">
    <source>
        <dbReference type="ARBA" id="ARBA00022692"/>
    </source>
</evidence>
<evidence type="ECO:0000256" key="4">
    <source>
        <dbReference type="ARBA" id="ARBA00022538"/>
    </source>
</evidence>
<keyword evidence="4" id="KW-0633">Potassium transport</keyword>
<feature type="region of interest" description="Disordered" evidence="10">
    <location>
        <begin position="771"/>
        <end position="794"/>
    </location>
</feature>
<evidence type="ECO:0000256" key="3">
    <source>
        <dbReference type="ARBA" id="ARBA00022449"/>
    </source>
</evidence>
<comment type="subcellular location">
    <subcellularLocation>
        <location evidence="1">Endomembrane system</location>
        <topology evidence="1">Multi-pass membrane protein</topology>
    </subcellularLocation>
</comment>
<evidence type="ECO:0000256" key="1">
    <source>
        <dbReference type="ARBA" id="ARBA00004127"/>
    </source>
</evidence>
<dbReference type="InterPro" id="IPR036291">
    <property type="entry name" value="NAD(P)-bd_dom_sf"/>
</dbReference>
<keyword evidence="7 11" id="KW-1133">Transmembrane helix</keyword>
<dbReference type="GO" id="GO:0015297">
    <property type="term" value="F:antiporter activity"/>
    <property type="evidence" value="ECO:0007669"/>
    <property type="project" value="UniProtKB-KW"/>
</dbReference>
<feature type="signal peptide" evidence="12">
    <location>
        <begin position="1"/>
        <end position="21"/>
    </location>
</feature>
<keyword evidence="5 11" id="KW-0812">Transmembrane</keyword>
<dbReference type="PANTHER" id="PTHR46157:SF4">
    <property type="entry name" value="K(+) EFFLUX ANTIPORTER 3, CHLOROPLASTIC"/>
    <property type="match status" value="1"/>
</dbReference>
<reference evidence="15 16" key="1">
    <citation type="journal article" date="2015" name="Plant Cell">
        <title>Oil accumulation by the oleaginous diatom Fistulifera solaris as revealed by the genome and transcriptome.</title>
        <authorList>
            <person name="Tanaka T."/>
            <person name="Maeda Y."/>
            <person name="Veluchamy A."/>
            <person name="Tanaka M."/>
            <person name="Abida H."/>
            <person name="Marechal E."/>
            <person name="Bowler C."/>
            <person name="Muto M."/>
            <person name="Sunaga Y."/>
            <person name="Tanaka M."/>
            <person name="Yoshino T."/>
            <person name="Taniguchi T."/>
            <person name="Fukuda Y."/>
            <person name="Nemoto M."/>
            <person name="Matsumoto M."/>
            <person name="Wong P.S."/>
            <person name="Aburatani S."/>
            <person name="Fujibuchi W."/>
        </authorList>
    </citation>
    <scope>NUCLEOTIDE SEQUENCE [LARGE SCALE GENOMIC DNA]</scope>
    <source>
        <strain evidence="15 16">JPCC DA0580</strain>
    </source>
</reference>
<dbReference type="AlphaFoldDB" id="A0A1Z5K8H9"/>
<dbReference type="EMBL" id="BDSP01000184">
    <property type="protein sequence ID" value="GAX22559.1"/>
    <property type="molecule type" value="Genomic_DNA"/>
</dbReference>
<feature type="chain" id="PRO_5013278201" evidence="12">
    <location>
        <begin position="22"/>
        <end position="862"/>
    </location>
</feature>
<dbReference type="Pfam" id="PF02254">
    <property type="entry name" value="TrkA_N"/>
    <property type="match status" value="1"/>
</dbReference>
<keyword evidence="2" id="KW-0813">Transport</keyword>
<feature type="transmembrane region" description="Helical" evidence="11">
    <location>
        <begin position="274"/>
        <end position="296"/>
    </location>
</feature>
<dbReference type="InterPro" id="IPR038770">
    <property type="entry name" value="Na+/solute_symporter_sf"/>
</dbReference>
<evidence type="ECO:0000256" key="12">
    <source>
        <dbReference type="SAM" id="SignalP"/>
    </source>
</evidence>
<evidence type="ECO:0000259" key="13">
    <source>
        <dbReference type="Pfam" id="PF00999"/>
    </source>
</evidence>
<dbReference type="Pfam" id="PF00999">
    <property type="entry name" value="Na_H_Exchanger"/>
    <property type="match status" value="1"/>
</dbReference>
<evidence type="ECO:0000256" key="8">
    <source>
        <dbReference type="ARBA" id="ARBA00023065"/>
    </source>
</evidence>
<feature type="compositionally biased region" description="Polar residues" evidence="10">
    <location>
        <begin position="841"/>
        <end position="862"/>
    </location>
</feature>
<feature type="domain" description="Cation/H+ exchanger transmembrane" evidence="13">
    <location>
        <begin position="203"/>
        <end position="560"/>
    </location>
</feature>
<evidence type="ECO:0000256" key="11">
    <source>
        <dbReference type="SAM" id="Phobius"/>
    </source>
</evidence>
<dbReference type="GO" id="GO:0006813">
    <property type="term" value="P:potassium ion transport"/>
    <property type="evidence" value="ECO:0007669"/>
    <property type="project" value="UniProtKB-KW"/>
</dbReference>
<dbReference type="SUPFAM" id="SSF51735">
    <property type="entry name" value="NAD(P)-binding Rossmann-fold domains"/>
    <property type="match status" value="1"/>
</dbReference>
<feature type="transmembrane region" description="Helical" evidence="11">
    <location>
        <begin position="334"/>
        <end position="358"/>
    </location>
</feature>
<feature type="transmembrane region" description="Helical" evidence="11">
    <location>
        <begin position="99"/>
        <end position="117"/>
    </location>
</feature>
<dbReference type="GO" id="GO:1902600">
    <property type="term" value="P:proton transmembrane transport"/>
    <property type="evidence" value="ECO:0007669"/>
    <property type="project" value="InterPro"/>
</dbReference>
<dbReference type="Gene3D" id="3.40.50.720">
    <property type="entry name" value="NAD(P)-binding Rossmann-like Domain"/>
    <property type="match status" value="1"/>
</dbReference>
<evidence type="ECO:0000313" key="15">
    <source>
        <dbReference type="EMBL" id="GAX22559.1"/>
    </source>
</evidence>
<feature type="transmembrane region" description="Helical" evidence="11">
    <location>
        <begin position="219"/>
        <end position="240"/>
    </location>
</feature>
<accession>A0A1Z5K8H9</accession>
<keyword evidence="3" id="KW-0050">Antiport</keyword>